<accession>A0A370GX74</accession>
<evidence type="ECO:0000256" key="3">
    <source>
        <dbReference type="ARBA" id="ARBA00022989"/>
    </source>
</evidence>
<evidence type="ECO:0000256" key="4">
    <source>
        <dbReference type="ARBA" id="ARBA00023136"/>
    </source>
</evidence>
<feature type="transmembrane region" description="Helical" evidence="5">
    <location>
        <begin position="104"/>
        <end position="126"/>
    </location>
</feature>
<protein>
    <submittedName>
        <fullName evidence="6">Putative membrane protein YphA (DoxX/SURF4 family)</fullName>
    </submittedName>
</protein>
<feature type="transmembrane region" description="Helical" evidence="5">
    <location>
        <begin position="72"/>
        <end position="92"/>
    </location>
</feature>
<feature type="transmembrane region" description="Helical" evidence="5">
    <location>
        <begin position="47"/>
        <end position="66"/>
    </location>
</feature>
<dbReference type="OrthoDB" id="495902at2"/>
<evidence type="ECO:0000256" key="2">
    <source>
        <dbReference type="ARBA" id="ARBA00022692"/>
    </source>
</evidence>
<keyword evidence="2 5" id="KW-0812">Transmembrane</keyword>
<reference evidence="6 7" key="1">
    <citation type="submission" date="2018-07" db="EMBL/GenBank/DDBJ databases">
        <title>Genomic Encyclopedia of Type Strains, Phase IV (KMG-IV): sequencing the most valuable type-strain genomes for metagenomic binning, comparative biology and taxonomic classification.</title>
        <authorList>
            <person name="Goeker M."/>
        </authorList>
    </citation>
    <scope>NUCLEOTIDE SEQUENCE [LARGE SCALE GENOMIC DNA]</scope>
    <source>
        <strain evidence="6 7">DSM 16500</strain>
    </source>
</reference>
<evidence type="ECO:0000256" key="1">
    <source>
        <dbReference type="ARBA" id="ARBA00004141"/>
    </source>
</evidence>
<keyword evidence="3 5" id="KW-1133">Transmembrane helix</keyword>
<proteinExistence type="predicted"/>
<dbReference type="Pfam" id="PF07681">
    <property type="entry name" value="DoxX"/>
    <property type="match status" value="1"/>
</dbReference>
<dbReference type="AlphaFoldDB" id="A0A370GX74"/>
<dbReference type="GO" id="GO:0016020">
    <property type="term" value="C:membrane"/>
    <property type="evidence" value="ECO:0007669"/>
    <property type="project" value="UniProtKB-SubCell"/>
</dbReference>
<dbReference type="Proteomes" id="UP000254720">
    <property type="component" value="Unassembled WGS sequence"/>
</dbReference>
<comment type="subcellular location">
    <subcellularLocation>
        <location evidence="1">Membrane</location>
        <topology evidence="1">Multi-pass membrane protein</topology>
    </subcellularLocation>
</comment>
<gene>
    <name evidence="6" type="ORF">C8D86_10344</name>
</gene>
<evidence type="ECO:0000313" key="6">
    <source>
        <dbReference type="EMBL" id="RDI48079.1"/>
    </source>
</evidence>
<comment type="caution">
    <text evidence="6">The sequence shown here is derived from an EMBL/GenBank/DDBJ whole genome shotgun (WGS) entry which is preliminary data.</text>
</comment>
<dbReference type="InterPro" id="IPR032808">
    <property type="entry name" value="DoxX"/>
</dbReference>
<dbReference type="EMBL" id="QQAX01000003">
    <property type="protein sequence ID" value="RDI48079.1"/>
    <property type="molecule type" value="Genomic_DNA"/>
</dbReference>
<sequence>MDMVQLILFDVSRIGIGIIFLIAVLLDFLMRPMVFEMMAQKKVPLPWLFYLGAVAWKTITSIGLVFNIYPFWAAILLAVYIFLATCVFNNFWAASSSEERNQQMVGFMTHLALSFGLLAVAGGYYYS</sequence>
<evidence type="ECO:0000313" key="7">
    <source>
        <dbReference type="Proteomes" id="UP000254720"/>
    </source>
</evidence>
<keyword evidence="4 5" id="KW-0472">Membrane</keyword>
<name>A0A370GX74_9COXI</name>
<dbReference type="RefSeq" id="WP_114833558.1">
    <property type="nucleotide sequence ID" value="NZ_LR699114.1"/>
</dbReference>
<keyword evidence="7" id="KW-1185">Reference proteome</keyword>
<organism evidence="6 7">
    <name type="scientific">Aquicella lusitana</name>
    <dbReference type="NCBI Taxonomy" id="254246"/>
    <lineage>
        <taxon>Bacteria</taxon>
        <taxon>Pseudomonadati</taxon>
        <taxon>Pseudomonadota</taxon>
        <taxon>Gammaproteobacteria</taxon>
        <taxon>Legionellales</taxon>
        <taxon>Coxiellaceae</taxon>
        <taxon>Aquicella</taxon>
    </lineage>
</organism>
<evidence type="ECO:0000256" key="5">
    <source>
        <dbReference type="SAM" id="Phobius"/>
    </source>
</evidence>
<feature type="transmembrane region" description="Helical" evidence="5">
    <location>
        <begin position="6"/>
        <end position="26"/>
    </location>
</feature>